<name>A0ABD3JU63_EUCGL</name>
<comment type="caution">
    <text evidence="1">The sequence shown here is derived from an EMBL/GenBank/DDBJ whole genome shotgun (WGS) entry which is preliminary data.</text>
</comment>
<dbReference type="InterPro" id="IPR022228">
    <property type="entry name" value="DUF3755"/>
</dbReference>
<reference evidence="1 2" key="1">
    <citation type="submission" date="2024-11" db="EMBL/GenBank/DDBJ databases">
        <title>Chromosome-level genome assembly of Eucalyptus globulus Labill. provides insights into its genome evolution.</title>
        <authorList>
            <person name="Li X."/>
        </authorList>
    </citation>
    <scope>NUCLEOTIDE SEQUENCE [LARGE SCALE GENOMIC DNA]</scope>
    <source>
        <strain evidence="1">CL2024</strain>
        <tissue evidence="1">Fresh tender leaves</tissue>
    </source>
</reference>
<evidence type="ECO:0000313" key="1">
    <source>
        <dbReference type="EMBL" id="KAL3731165.1"/>
    </source>
</evidence>
<dbReference type="PANTHER" id="PTHR14000">
    <property type="entry name" value="FINGER CCCH DOMAIN PROTEIN, PUTATIVE (DUF3755)-RELATED"/>
    <property type="match status" value="1"/>
</dbReference>
<dbReference type="EMBL" id="JBJKBG010000007">
    <property type="protein sequence ID" value="KAL3731165.1"/>
    <property type="molecule type" value="Genomic_DNA"/>
</dbReference>
<protein>
    <submittedName>
        <fullName evidence="1">Uncharacterized protein</fullName>
    </submittedName>
</protein>
<dbReference type="Pfam" id="PF12579">
    <property type="entry name" value="DUF3755"/>
    <property type="match status" value="1"/>
</dbReference>
<dbReference type="AlphaFoldDB" id="A0ABD3JU63"/>
<dbReference type="Gene3D" id="1.10.10.60">
    <property type="entry name" value="Homeodomain-like"/>
    <property type="match status" value="1"/>
</dbReference>
<proteinExistence type="predicted"/>
<evidence type="ECO:0000313" key="2">
    <source>
        <dbReference type="Proteomes" id="UP001634007"/>
    </source>
</evidence>
<keyword evidence="2" id="KW-1185">Reference proteome</keyword>
<sequence length="305" mass="33778">MAMESNMPSSSALSRHAISFQTGALNTTSEMVPMMGSGYFGVNSTGGMVFSAGNSAVLSNNLGLAQAGNSSSSLLVDYVPGLKHDADLAVEWSADEQDKLNEGLRRYADEPNIMKYIKIAAMLQDKTVRDVALRCRWMTRKRRKPEEHNLGKKVNSRKDKLVELSATNSSCLPQNVAAYTPMIQHMDHNELLSCEDKCLKCMSSVVGIDGASRLLLKQNLQAFNQISTNLHLLKLQENLDLFYRARNNITSVLKNMRDMPGIMSQMPPLPVSIDEDLASTILPNISQQIMFGSHGRIQLKQEPRC</sequence>
<organism evidence="1 2">
    <name type="scientific">Eucalyptus globulus</name>
    <name type="common">Tasmanian blue gum</name>
    <dbReference type="NCBI Taxonomy" id="34317"/>
    <lineage>
        <taxon>Eukaryota</taxon>
        <taxon>Viridiplantae</taxon>
        <taxon>Streptophyta</taxon>
        <taxon>Embryophyta</taxon>
        <taxon>Tracheophyta</taxon>
        <taxon>Spermatophyta</taxon>
        <taxon>Magnoliopsida</taxon>
        <taxon>eudicotyledons</taxon>
        <taxon>Gunneridae</taxon>
        <taxon>Pentapetalae</taxon>
        <taxon>rosids</taxon>
        <taxon>malvids</taxon>
        <taxon>Myrtales</taxon>
        <taxon>Myrtaceae</taxon>
        <taxon>Myrtoideae</taxon>
        <taxon>Eucalypteae</taxon>
        <taxon>Eucalyptus</taxon>
    </lineage>
</organism>
<dbReference type="Proteomes" id="UP001634007">
    <property type="component" value="Unassembled WGS sequence"/>
</dbReference>
<accession>A0ABD3JU63</accession>
<gene>
    <name evidence="1" type="ORF">ACJRO7_028093</name>
</gene>
<dbReference type="PANTHER" id="PTHR14000:SF6">
    <property type="entry name" value="OS02G0631200 PROTEIN"/>
    <property type="match status" value="1"/>
</dbReference>